<dbReference type="InterPro" id="IPR000944">
    <property type="entry name" value="Tscrpt_reg_Rrf2"/>
</dbReference>
<keyword evidence="6" id="KW-0238">DNA-binding</keyword>
<comment type="caution">
    <text evidence="8">The sequence shown here is derived from an EMBL/GenBank/DDBJ whole genome shotgun (WGS) entry which is preliminary data.</text>
</comment>
<keyword evidence="1" id="KW-0678">Repressor</keyword>
<evidence type="ECO:0000256" key="3">
    <source>
        <dbReference type="ARBA" id="ARBA00023004"/>
    </source>
</evidence>
<dbReference type="InterPro" id="IPR036388">
    <property type="entry name" value="WH-like_DNA-bd_sf"/>
</dbReference>
<evidence type="ECO:0000313" key="8">
    <source>
        <dbReference type="EMBL" id="ECB0428847.1"/>
    </source>
</evidence>
<evidence type="ECO:0000256" key="1">
    <source>
        <dbReference type="ARBA" id="ARBA00022491"/>
    </source>
</evidence>
<gene>
    <name evidence="8" type="ORF">EUV16_19490</name>
</gene>
<keyword evidence="2" id="KW-0001">2Fe-2S</keyword>
<dbReference type="AlphaFoldDB" id="A0A5X8MRR0"/>
<proteinExistence type="predicted"/>
<accession>A0A5X8MRR0</accession>
<dbReference type="GO" id="GO:0003677">
    <property type="term" value="F:DNA binding"/>
    <property type="evidence" value="ECO:0007669"/>
    <property type="project" value="UniProtKB-KW"/>
</dbReference>
<evidence type="ECO:0008006" key="9">
    <source>
        <dbReference type="Google" id="ProtNLM"/>
    </source>
</evidence>
<evidence type="ECO:0000256" key="4">
    <source>
        <dbReference type="ARBA" id="ARBA00023014"/>
    </source>
</evidence>
<keyword evidence="3" id="KW-0408">Iron</keyword>
<dbReference type="Pfam" id="PF02082">
    <property type="entry name" value="Rrf2"/>
    <property type="match status" value="1"/>
</dbReference>
<dbReference type="Gene3D" id="1.10.10.10">
    <property type="entry name" value="Winged helix-like DNA-binding domain superfamily/Winged helix DNA-binding domain"/>
    <property type="match status" value="1"/>
</dbReference>
<name>A0A5X8MRR0_SALET</name>
<evidence type="ECO:0000256" key="6">
    <source>
        <dbReference type="ARBA" id="ARBA00023125"/>
    </source>
</evidence>
<dbReference type="SUPFAM" id="SSF46785">
    <property type="entry name" value="Winged helix' DNA-binding domain"/>
    <property type="match status" value="1"/>
</dbReference>
<evidence type="ECO:0000256" key="5">
    <source>
        <dbReference type="ARBA" id="ARBA00023015"/>
    </source>
</evidence>
<protein>
    <recommendedName>
        <fullName evidence="9">Transcriptional regulator</fullName>
    </recommendedName>
</protein>
<keyword evidence="2" id="KW-0479">Metal-binding</keyword>
<sequence length="172" mass="18489">MEWLSTPEPSKATSMLPALMHGSGLRSRLVTKLFRLAIRREQHMNKSTPQRVTVAIDAMTKLLSVYSGVPVSIRELSKTSVSISYLEQIFSVLRGAGLIVGSRGPGGGYSPCSTSMTVADVIRGLNPGGFLSAPSVLSALETVSIDSLIDRETGKPFEGYCTGNNVGWREGW</sequence>
<dbReference type="EMBL" id="AAHWHN010000021">
    <property type="protein sequence ID" value="ECB0428847.1"/>
    <property type="molecule type" value="Genomic_DNA"/>
</dbReference>
<keyword evidence="4" id="KW-0411">Iron-sulfur</keyword>
<dbReference type="InterPro" id="IPR036390">
    <property type="entry name" value="WH_DNA-bd_sf"/>
</dbReference>
<organism evidence="8">
    <name type="scientific">Salmonella enterica subsp. enterica serovar Agbeni</name>
    <dbReference type="NCBI Taxonomy" id="1967642"/>
    <lineage>
        <taxon>Bacteria</taxon>
        <taxon>Pseudomonadati</taxon>
        <taxon>Pseudomonadota</taxon>
        <taxon>Gammaproteobacteria</taxon>
        <taxon>Enterobacterales</taxon>
        <taxon>Enterobacteriaceae</taxon>
        <taxon>Salmonella</taxon>
    </lineage>
</organism>
<reference evidence="8" key="1">
    <citation type="submission" date="2019-01" db="EMBL/GenBank/DDBJ databases">
        <authorList>
            <person name="Ashton P.M."/>
            <person name="Dallman T."/>
            <person name="Nair S."/>
            <person name="De Pinna E."/>
            <person name="Peters T."/>
            <person name="Grant K."/>
        </authorList>
    </citation>
    <scope>NUCLEOTIDE SEQUENCE</scope>
    <source>
        <strain evidence="8">559803</strain>
    </source>
</reference>
<evidence type="ECO:0000256" key="2">
    <source>
        <dbReference type="ARBA" id="ARBA00022714"/>
    </source>
</evidence>
<evidence type="ECO:0000256" key="7">
    <source>
        <dbReference type="ARBA" id="ARBA00023163"/>
    </source>
</evidence>
<dbReference type="GO" id="GO:0051537">
    <property type="term" value="F:2 iron, 2 sulfur cluster binding"/>
    <property type="evidence" value="ECO:0007669"/>
    <property type="project" value="UniProtKB-KW"/>
</dbReference>
<keyword evidence="7" id="KW-0804">Transcription</keyword>
<keyword evidence="5" id="KW-0805">Transcription regulation</keyword>